<sequence>MPTPTLEWSSNPVCAYFNNNNYNNNNNNTTSECALPL</sequence>
<evidence type="ECO:0000313" key="1">
    <source>
        <dbReference type="EMBL" id="JAH54753.1"/>
    </source>
</evidence>
<name>A0A0E9TPW1_ANGAN</name>
<organism evidence="1">
    <name type="scientific">Anguilla anguilla</name>
    <name type="common">European freshwater eel</name>
    <name type="synonym">Muraena anguilla</name>
    <dbReference type="NCBI Taxonomy" id="7936"/>
    <lineage>
        <taxon>Eukaryota</taxon>
        <taxon>Metazoa</taxon>
        <taxon>Chordata</taxon>
        <taxon>Craniata</taxon>
        <taxon>Vertebrata</taxon>
        <taxon>Euteleostomi</taxon>
        <taxon>Actinopterygii</taxon>
        <taxon>Neopterygii</taxon>
        <taxon>Teleostei</taxon>
        <taxon>Anguilliformes</taxon>
        <taxon>Anguillidae</taxon>
        <taxon>Anguilla</taxon>
    </lineage>
</organism>
<reference evidence="1" key="2">
    <citation type="journal article" date="2015" name="Fish Shellfish Immunol.">
        <title>Early steps in the European eel (Anguilla anguilla)-Vibrio vulnificus interaction in the gills: Role of the RtxA13 toxin.</title>
        <authorList>
            <person name="Callol A."/>
            <person name="Pajuelo D."/>
            <person name="Ebbesson L."/>
            <person name="Teles M."/>
            <person name="MacKenzie S."/>
            <person name="Amaro C."/>
        </authorList>
    </citation>
    <scope>NUCLEOTIDE SEQUENCE</scope>
</reference>
<dbReference type="AlphaFoldDB" id="A0A0E9TPW1"/>
<proteinExistence type="predicted"/>
<protein>
    <submittedName>
        <fullName evidence="1">Uncharacterized protein</fullName>
    </submittedName>
</protein>
<reference evidence="1" key="1">
    <citation type="submission" date="2014-11" db="EMBL/GenBank/DDBJ databases">
        <authorList>
            <person name="Amaro Gonzalez C."/>
        </authorList>
    </citation>
    <scope>NUCLEOTIDE SEQUENCE</scope>
</reference>
<accession>A0A0E9TPW1</accession>
<dbReference type="EMBL" id="GBXM01053824">
    <property type="protein sequence ID" value="JAH54753.1"/>
    <property type="molecule type" value="Transcribed_RNA"/>
</dbReference>